<dbReference type="SUPFAM" id="SSF74650">
    <property type="entry name" value="Galactose mutarotase-like"/>
    <property type="match status" value="1"/>
</dbReference>
<dbReference type="AlphaFoldDB" id="A0A859QPN8"/>
<reference evidence="1 2" key="1">
    <citation type="submission" date="2019-06" db="EMBL/GenBank/DDBJ databases">
        <title>Complete genome sequence of Ensifer mexicanus ITTG R7 isolated from nodules of Acacia angustissima (Mill.) Kuntze.</title>
        <authorList>
            <person name="Rincon-Rosales R."/>
            <person name="Rogel M.A."/>
            <person name="Guerrero G."/>
            <person name="Rincon-Molina C.I."/>
            <person name="Lopez-Lopez A."/>
            <person name="Martinez-Romero E."/>
        </authorList>
    </citation>
    <scope>NUCLEOTIDE SEQUENCE [LARGE SCALE GENOMIC DNA]</scope>
    <source>
        <strain evidence="1 2">ITTG R7</strain>
        <plasmid evidence="2">pemeittgr7c</plasmid>
    </source>
</reference>
<dbReference type="EMBL" id="CP041241">
    <property type="protein sequence ID" value="QLL64710.1"/>
    <property type="molecule type" value="Genomic_DNA"/>
</dbReference>
<geneLocation type="plasmid" evidence="2">
    <name>pemeittgr7c</name>
</geneLocation>
<dbReference type="InterPro" id="IPR014718">
    <property type="entry name" value="GH-type_carb-bd"/>
</dbReference>
<dbReference type="Pfam" id="PF01263">
    <property type="entry name" value="Aldose_epim"/>
    <property type="match status" value="1"/>
</dbReference>
<sequence length="334" mass="35856">MPPASASCWTRKELLRSSRTGACPMPTGPIPTAPMRNGDALVRLSAGDLVLTLSPHIGGSVAGFAKSGADLMRRTPPEALEKGVVRQTSAFPLVPYSNRIAHGRFSFGGEHHLARNAGEEHALHGNGWQLPWSVADASTSSCRLVLEHSPFGCGPGGSDGWPFAFRATQSFTLEPRSLRVALSLENVDTRPMPAGLGWHPFFPLRPDTVLAFSASGMWMTGPDHLPTEHVAVTSDRAFDGGRRVECATLNNCFTGWRRRARIELGGGLPTLRFAADELFSMAIVYTPAGQSFFAFEPVSHMPDAVKRMDSTVDHGLRILAPGETIAGHILLAVG</sequence>
<dbReference type="InterPro" id="IPR008183">
    <property type="entry name" value="Aldose_1/G6P_1-epimerase"/>
</dbReference>
<organism evidence="1 2">
    <name type="scientific">Sinorhizobium mexicanum</name>
    <dbReference type="NCBI Taxonomy" id="375549"/>
    <lineage>
        <taxon>Bacteria</taxon>
        <taxon>Pseudomonadati</taxon>
        <taxon>Pseudomonadota</taxon>
        <taxon>Alphaproteobacteria</taxon>
        <taxon>Hyphomicrobiales</taxon>
        <taxon>Rhizobiaceae</taxon>
        <taxon>Sinorhizobium/Ensifer group</taxon>
        <taxon>Sinorhizobium</taxon>
    </lineage>
</organism>
<name>A0A859QPN8_9HYPH</name>
<gene>
    <name evidence="1" type="ORF">FKV68_25235</name>
</gene>
<evidence type="ECO:0000313" key="1">
    <source>
        <dbReference type="EMBL" id="QLL64710.1"/>
    </source>
</evidence>
<dbReference type="Gene3D" id="2.70.98.10">
    <property type="match status" value="1"/>
</dbReference>
<dbReference type="GO" id="GO:0005975">
    <property type="term" value="P:carbohydrate metabolic process"/>
    <property type="evidence" value="ECO:0007669"/>
    <property type="project" value="InterPro"/>
</dbReference>
<dbReference type="GO" id="GO:0030246">
    <property type="term" value="F:carbohydrate binding"/>
    <property type="evidence" value="ECO:0007669"/>
    <property type="project" value="InterPro"/>
</dbReference>
<evidence type="ECO:0000313" key="2">
    <source>
        <dbReference type="Proteomes" id="UP000510721"/>
    </source>
</evidence>
<dbReference type="KEGG" id="emx:FKV68_25235"/>
<keyword evidence="1" id="KW-0614">Plasmid</keyword>
<accession>A0A859QPN8</accession>
<keyword evidence="2" id="KW-1185">Reference proteome</keyword>
<protein>
    <submittedName>
        <fullName evidence="1">Aldose 1-epimerase</fullName>
    </submittedName>
</protein>
<dbReference type="GO" id="GO:0016853">
    <property type="term" value="F:isomerase activity"/>
    <property type="evidence" value="ECO:0007669"/>
    <property type="project" value="InterPro"/>
</dbReference>
<dbReference type="InterPro" id="IPR011013">
    <property type="entry name" value="Gal_mutarotase_sf_dom"/>
</dbReference>
<proteinExistence type="predicted"/>
<dbReference type="Proteomes" id="UP000510721">
    <property type="component" value="Plasmid pEmeITTGR7c"/>
</dbReference>
<dbReference type="CDD" id="cd09021">
    <property type="entry name" value="Aldose_epim_Ec_YphB"/>
    <property type="match status" value="1"/>
</dbReference>